<reference evidence="3 4" key="1">
    <citation type="submission" date="2015-01" db="EMBL/GenBank/DDBJ databases">
        <title>Evolution of Trichinella species and genotypes.</title>
        <authorList>
            <person name="Korhonen P.K."/>
            <person name="Edoardo P."/>
            <person name="Giuseppe L.R."/>
            <person name="Gasser R.B."/>
        </authorList>
    </citation>
    <scope>NUCLEOTIDE SEQUENCE [LARGE SCALE GENOMIC DNA]</scope>
    <source>
        <strain evidence="3">ISS588</strain>
    </source>
</reference>
<feature type="compositionally biased region" description="Basic and acidic residues" evidence="1">
    <location>
        <begin position="1217"/>
        <end position="1238"/>
    </location>
</feature>
<organism evidence="3 4">
    <name type="scientific">Trichinella pseudospiralis</name>
    <name type="common">Parasitic roundworm</name>
    <dbReference type="NCBI Taxonomy" id="6337"/>
    <lineage>
        <taxon>Eukaryota</taxon>
        <taxon>Metazoa</taxon>
        <taxon>Ecdysozoa</taxon>
        <taxon>Nematoda</taxon>
        <taxon>Enoplea</taxon>
        <taxon>Dorylaimia</taxon>
        <taxon>Trichinellida</taxon>
        <taxon>Trichinellidae</taxon>
        <taxon>Trichinella</taxon>
    </lineage>
</organism>
<sequence length="2236" mass="251956">MQKLIHIVLLKKNHLCIISITISKYNFTNALPEIKIPFTALPTAVHIKFGNEDSTSFNSDYDESIQNTSTTNKPEETQHDENSQNPVSVQEQIPPLEPANKETENKMQMENSASVEGEFLLPLNATIKENIPSIYEPEAEQKSHPLNPNIESFYFSGEHFDNEQQQTSSLPSQNDDQQQKQTPIDENHFKNIQDHLVTDENENFENASSHIQIPFEPTQITQNAETDIQLHPESIPTEDKSTADADSEEQLSVAVNKQNITTIEENYEHSNETHVEIQPEEKANLSNEEQHVQQETFASDEELFHQQPKITQTDTVDDEPLQEEKEENMNEQTTTTIITETTTQLENDMQPDEQTEAILESNTETNAAYESEQFFNPTKNETDTAVVTDVTNISEQSYAKNEQHIQDNNAKMTNIPESTLVGITETVIDDQMIAESNQSSIDAVEIDLNKVTVSTVIQTETTTSNADEANEEFTTENVLDMNNQLTTSILETAKELASEVHEKISPTNLPETNVNNIHENATEYLPVEAETTKFTSAENYEKIADELTTDDAIFTKYISPQVNIEQFEEQPEQSTAVLWTDAAVETKITDFNEYPEILTTMTTESQIIFKGDSDDDGIAFKTTEQINLPTIVDTEVETTTQSAVEDSFMQFETTPFIEPFQNVHSTKYITAEITDVPESVDEHNFQLTTEIIAISTEKQSTTSAVEEFDTEFTTDAVMITTKAENADRIQWNLAIGNIEWDDALTDKSSWQFRKVSNEIQSGLFNILNTIIPEKVSEIKVTNIHPEHLNIQGDAVFINRTEPISSLLEKFIANLKRNGNQIGEYSVDPMTIAFNGEKLSSELRQTMSEFKEPEEKPLLPTYVIVIIACVLAIAALLTLAVLVKRYRSRSGSEVFNKSIKNGNAVKAWVANRATFLPSFKWHFLYLLACAIAVSLMASPLMLLKNFMLHKMLIIYGCFTILLLSGHAHPSTINKHNNIETFQVSRDLHTVGHAKIDDTKITNEHDLTKTAVSAHDQLHAAAKQASAIKNDQPIGGQTNWMNSKEDLVKLLFDKYSIAADALNQINQQRHTTPLSKEEMIELGETFEATLNNLLQNETAQILHESTENGKALMQNLANQFLHAYNTVVGNRPLSFSENFISSNIANQLLNMQPELETFRSQNGAKHTEQLAPTESHNERSNIAKQHLAQEINEPTTTTIPQFNQVTVNSVLKLETAQSVHEHQDNKSNNNENKKIIEDSPNLHEILQQLDEQRKTENIHNEHQVPNDNEQSEEDNKDSVSNSNETTAEPTVQSTIFNVDIKTEDKHSNPSQPEISEISLAEIKIPFTALPTAVHIKFGNEDSTSLNSDYDESIQNTSTTNKPEETQHDENSQNPVSVQEQIPPLKPANKETENKMQMENSASVEGEFLLPLNATIKENIPSIYEPEAEQKSHPLNPNIESFYFSGEHFDNEQQQTSSLPSQNDDQQQKQTPIDENHFKNIQDHLVTDENENFENASSHIQIPFEPTQITQNAETDIQLHPESIPTEDKSTADADSEEQLSVAVNKQNITTIEENYEHSNETHVEIQPEEKANLSNEEQHVQQETFASDEELFHQQPKITQTDTVDDEPLQEEKEENMNEQTTTTIITETTTQLENDMQPDEQTEAILESNTETNAAYESEQFFNPTKNETDTAVVTDVTNISEQSYAKNEQHIQDNNAKMTNIPESTLVGITETVVDDQMIAESNQSSIDAVEIDLNKVTVSTVIQTETTTSNADEANEEFTTENVLDMNNQLTTSILETAKELASEVHEKISPTNLPETNVNNIHENATEYLPVEAETTKFTSAENYEKIADELTTDDAIFTKYISPQVNIEQFEEQPEQSTAVLWTDAAVETKITDFNEYPEILTTMTTESQIIFKGDSDDDGIAFKTTEQINLPTIVDTEVETTTQSAVEDSFMQFETTPFIEPFQNVHSTKYITAEITDVPESVDEHNFQLTTEIIAISTEKQSTTSAVEEFDTEFTTDAVMITTKAENADRIQWNLAIGNIEWDDALTDKSSWQFRKVSNEIQSGLFNILNTIIPEKVSEIKVTNIHPEHLNIQGDAVFINRTEPISSLLEKFIANLKRNGNQIGEYSVDPMTIAFNGEKLSSELRQTMSEFKEPEEKPLLPTYVIVIIACVLAIAALLTLAVLVKRYRSRSGSEVFNKSIKNGNAVKAWVSEALSQSKWFGSVQQKHQEWQCRESVGCTRNSNNAICPKELI</sequence>
<proteinExistence type="predicted"/>
<comment type="caution">
    <text evidence="3">The sequence shown here is derived from an EMBL/GenBank/DDBJ whole genome shotgun (WGS) entry which is preliminary data.</text>
</comment>
<feature type="region of interest" description="Disordered" evidence="1">
    <location>
        <begin position="1260"/>
        <end position="1293"/>
    </location>
</feature>
<evidence type="ECO:0000313" key="3">
    <source>
        <dbReference type="EMBL" id="KRZ29565.1"/>
    </source>
</evidence>
<accession>A0A0V1J3T0</accession>
<feature type="region of interest" description="Disordered" evidence="1">
    <location>
        <begin position="1448"/>
        <end position="1467"/>
    </location>
</feature>
<feature type="compositionally biased region" description="Polar residues" evidence="1">
    <location>
        <begin position="1338"/>
        <end position="1358"/>
    </location>
</feature>
<feature type="region of interest" description="Disordered" evidence="1">
    <location>
        <begin position="1338"/>
        <end position="1378"/>
    </location>
</feature>
<evidence type="ECO:0000256" key="1">
    <source>
        <dbReference type="SAM" id="MobiDB-lite"/>
    </source>
</evidence>
<feature type="transmembrane region" description="Helical" evidence="2">
    <location>
        <begin position="922"/>
        <end position="942"/>
    </location>
</feature>
<feature type="region of interest" description="Disordered" evidence="1">
    <location>
        <begin position="1215"/>
        <end position="1238"/>
    </location>
</feature>
<feature type="compositionally biased region" description="Basic and acidic residues" evidence="1">
    <location>
        <begin position="73"/>
        <end position="82"/>
    </location>
</feature>
<keyword evidence="2" id="KW-0812">Transmembrane</keyword>
<feature type="compositionally biased region" description="Polar residues" evidence="1">
    <location>
        <begin position="163"/>
        <end position="181"/>
    </location>
</feature>
<name>A0A0V1J3T0_TRIPS</name>
<evidence type="ECO:0008006" key="5">
    <source>
        <dbReference type="Google" id="ProtNLM"/>
    </source>
</evidence>
<dbReference type="Proteomes" id="UP000054805">
    <property type="component" value="Unassembled WGS sequence"/>
</dbReference>
<feature type="region of interest" description="Disordered" evidence="1">
    <location>
        <begin position="56"/>
        <end position="95"/>
    </location>
</feature>
<feature type="compositionally biased region" description="Polar residues" evidence="1">
    <location>
        <begin position="1449"/>
        <end position="1467"/>
    </location>
</feature>
<evidence type="ECO:0000313" key="4">
    <source>
        <dbReference type="Proteomes" id="UP000054805"/>
    </source>
</evidence>
<feature type="compositionally biased region" description="Polar residues" evidence="1">
    <location>
        <begin position="1276"/>
        <end position="1293"/>
    </location>
</feature>
<gene>
    <name evidence="3" type="ORF">T4B_8162</name>
</gene>
<feature type="transmembrane region" description="Helical" evidence="2">
    <location>
        <begin position="2147"/>
        <end position="2168"/>
    </location>
</feature>
<keyword evidence="2" id="KW-1133">Transmembrane helix</keyword>
<feature type="region of interest" description="Disordered" evidence="1">
    <location>
        <begin position="162"/>
        <end position="181"/>
    </location>
</feature>
<feature type="compositionally biased region" description="Basic and acidic residues" evidence="1">
    <location>
        <begin position="1359"/>
        <end position="1368"/>
    </location>
</feature>
<dbReference type="EMBL" id="JYDS01000044">
    <property type="protein sequence ID" value="KRZ29565.1"/>
    <property type="molecule type" value="Genomic_DNA"/>
</dbReference>
<feature type="transmembrane region" description="Helical" evidence="2">
    <location>
        <begin position="861"/>
        <end position="882"/>
    </location>
</feature>
<feature type="compositionally biased region" description="Polar residues" evidence="1">
    <location>
        <begin position="56"/>
        <end position="72"/>
    </location>
</feature>
<evidence type="ECO:0000256" key="2">
    <source>
        <dbReference type="SAM" id="Phobius"/>
    </source>
</evidence>
<protein>
    <recommendedName>
        <fullName evidence="5">SEA domain-containing protein</fullName>
    </recommendedName>
</protein>
<keyword evidence="2" id="KW-0472">Membrane</keyword>
<keyword evidence="4" id="KW-1185">Reference proteome</keyword>